<dbReference type="AlphaFoldDB" id="X0U9V8"/>
<organism evidence="1">
    <name type="scientific">marine sediment metagenome</name>
    <dbReference type="NCBI Taxonomy" id="412755"/>
    <lineage>
        <taxon>unclassified sequences</taxon>
        <taxon>metagenomes</taxon>
        <taxon>ecological metagenomes</taxon>
    </lineage>
</organism>
<sequence>DCGGSQLITGGSWNTWMAVTKLSTGKIDQLNGAK</sequence>
<name>X0U9V8_9ZZZZ</name>
<feature type="non-terminal residue" evidence="1">
    <location>
        <position position="34"/>
    </location>
</feature>
<dbReference type="EMBL" id="BARS01014701">
    <property type="protein sequence ID" value="GAF96096.1"/>
    <property type="molecule type" value="Genomic_DNA"/>
</dbReference>
<proteinExistence type="predicted"/>
<protein>
    <submittedName>
        <fullName evidence="1">Uncharacterized protein</fullName>
    </submittedName>
</protein>
<gene>
    <name evidence="1" type="ORF">S01H1_24551</name>
</gene>
<accession>X0U9V8</accession>
<feature type="non-terminal residue" evidence="1">
    <location>
        <position position="1"/>
    </location>
</feature>
<reference evidence="1" key="1">
    <citation type="journal article" date="2014" name="Front. Microbiol.">
        <title>High frequency of phylogenetically diverse reductive dehalogenase-homologous genes in deep subseafloor sedimentary metagenomes.</title>
        <authorList>
            <person name="Kawai M."/>
            <person name="Futagami T."/>
            <person name="Toyoda A."/>
            <person name="Takaki Y."/>
            <person name="Nishi S."/>
            <person name="Hori S."/>
            <person name="Arai W."/>
            <person name="Tsubouchi T."/>
            <person name="Morono Y."/>
            <person name="Uchiyama I."/>
            <person name="Ito T."/>
            <person name="Fujiyama A."/>
            <person name="Inagaki F."/>
            <person name="Takami H."/>
        </authorList>
    </citation>
    <scope>NUCLEOTIDE SEQUENCE</scope>
    <source>
        <strain evidence="1">Expedition CK06-06</strain>
    </source>
</reference>
<evidence type="ECO:0000313" key="1">
    <source>
        <dbReference type="EMBL" id="GAF96096.1"/>
    </source>
</evidence>
<comment type="caution">
    <text evidence="1">The sequence shown here is derived from an EMBL/GenBank/DDBJ whole genome shotgun (WGS) entry which is preliminary data.</text>
</comment>